<comment type="caution">
    <text evidence="1">The sequence shown here is derived from an EMBL/GenBank/DDBJ whole genome shotgun (WGS) entry which is preliminary data.</text>
</comment>
<reference evidence="4 5" key="1">
    <citation type="submission" date="2018-08" db="EMBL/GenBank/DDBJ databases">
        <title>Genomic investigation of the strawberry pathogen Phytophthora fragariae indicates pathogenicity is determined by transcriptional variation in three key races.</title>
        <authorList>
            <person name="Adams T.M."/>
            <person name="Armitage A.D."/>
            <person name="Sobczyk M.K."/>
            <person name="Bates H.J."/>
            <person name="Dunwell J.M."/>
            <person name="Nellist C.F."/>
            <person name="Harrison R.J."/>
        </authorList>
    </citation>
    <scope>NUCLEOTIDE SEQUENCE [LARGE SCALE GENOMIC DNA]</scope>
    <source>
        <strain evidence="2 4">A4</strain>
        <strain evidence="1 5">NOV-71</strain>
        <strain evidence="3 6">NOV-77</strain>
    </source>
</reference>
<organism evidence="1 5">
    <name type="scientific">Phytophthora fragariae</name>
    <dbReference type="NCBI Taxonomy" id="53985"/>
    <lineage>
        <taxon>Eukaryota</taxon>
        <taxon>Sar</taxon>
        <taxon>Stramenopiles</taxon>
        <taxon>Oomycota</taxon>
        <taxon>Peronosporomycetes</taxon>
        <taxon>Peronosporales</taxon>
        <taxon>Peronosporaceae</taxon>
        <taxon>Phytophthora</taxon>
    </lineage>
</organism>
<sequence>MLRWRWACCTRPPCFWPWVRHRKHPCLLQLARFTTNTAVPTSTALRLLRSRV</sequence>
<dbReference type="Proteomes" id="UP000486351">
    <property type="component" value="Unassembled WGS sequence"/>
</dbReference>
<dbReference type="EMBL" id="QXGE01005948">
    <property type="protein sequence ID" value="KAE9266243.1"/>
    <property type="molecule type" value="Genomic_DNA"/>
</dbReference>
<name>A0A6A3PKM1_9STRA</name>
<gene>
    <name evidence="2" type="ORF">PF001_g30561</name>
    <name evidence="1" type="ORF">PF007_g30660</name>
    <name evidence="3" type="ORF">PF008_g30975</name>
</gene>
<accession>A0A6A3PKM1</accession>
<dbReference type="EMBL" id="QXFY01006354">
    <property type="protein sequence ID" value="KAE9269028.1"/>
    <property type="molecule type" value="Genomic_DNA"/>
</dbReference>
<evidence type="ECO:0000313" key="2">
    <source>
        <dbReference type="EMBL" id="KAE9266243.1"/>
    </source>
</evidence>
<dbReference type="Proteomes" id="UP000441208">
    <property type="component" value="Unassembled WGS sequence"/>
</dbReference>
<dbReference type="EMBL" id="QXFZ01005695">
    <property type="protein sequence ID" value="KAE9060294.1"/>
    <property type="molecule type" value="Genomic_DNA"/>
</dbReference>
<protein>
    <submittedName>
        <fullName evidence="1">Uncharacterized protein</fullName>
    </submittedName>
</protein>
<dbReference type="AlphaFoldDB" id="A0A6A3PKM1"/>
<evidence type="ECO:0000313" key="3">
    <source>
        <dbReference type="EMBL" id="KAE9269028.1"/>
    </source>
</evidence>
<proteinExistence type="predicted"/>
<evidence type="ECO:0000313" key="5">
    <source>
        <dbReference type="Proteomes" id="UP000441208"/>
    </source>
</evidence>
<evidence type="ECO:0000313" key="4">
    <source>
        <dbReference type="Proteomes" id="UP000437068"/>
    </source>
</evidence>
<dbReference type="Proteomes" id="UP000437068">
    <property type="component" value="Unassembled WGS sequence"/>
</dbReference>
<evidence type="ECO:0000313" key="1">
    <source>
        <dbReference type="EMBL" id="KAE9060294.1"/>
    </source>
</evidence>
<evidence type="ECO:0000313" key="6">
    <source>
        <dbReference type="Proteomes" id="UP000486351"/>
    </source>
</evidence>